<comment type="function">
    <text evidence="2">Catalyzes the phosphorylation of D-fructose 6-phosphate, the first committing step of glycolysis. Uses inorganic phosphate (PPi) as phosphoryl donor instead of ATP like common ATP-dependent phosphofructokinases (ATP-PFKs), which renders the reaction reversible, and can thus function both in glycolysis and gluconeogenesis. Consistently, PPi-PFK can replace the enzymes of both the forward (ATP-PFK) and reverse (fructose-bisphosphatase (FBPase)) reactions.</text>
</comment>
<dbReference type="PRINTS" id="PR00476">
    <property type="entry name" value="PHFRCTKINASE"/>
</dbReference>
<comment type="catalytic activity">
    <reaction evidence="12">
        <text>beta-D-fructose 6-phosphate + diphosphate = beta-D-fructose 1,6-bisphosphate + phosphate + H(+)</text>
        <dbReference type="Rhea" id="RHEA:13613"/>
        <dbReference type="ChEBI" id="CHEBI:15378"/>
        <dbReference type="ChEBI" id="CHEBI:32966"/>
        <dbReference type="ChEBI" id="CHEBI:33019"/>
        <dbReference type="ChEBI" id="CHEBI:43474"/>
        <dbReference type="ChEBI" id="CHEBI:57634"/>
        <dbReference type="EC" id="2.7.1.90"/>
    </reaction>
</comment>
<dbReference type="PIRSF" id="PIRSF000534">
    <property type="entry name" value="PPi_PFK_TP0108"/>
    <property type="match status" value="1"/>
</dbReference>
<evidence type="ECO:0000256" key="6">
    <source>
        <dbReference type="ARBA" id="ARBA00022777"/>
    </source>
</evidence>
<reference evidence="14" key="1">
    <citation type="submission" date="2020-10" db="EMBL/GenBank/DDBJ databases">
        <authorList>
            <person name="Gilroy R."/>
        </authorList>
    </citation>
    <scope>NUCLEOTIDE SEQUENCE</scope>
    <source>
        <strain evidence="14">35461</strain>
    </source>
</reference>
<comment type="cofactor">
    <cofactor evidence="1">
        <name>Mg(2+)</name>
        <dbReference type="ChEBI" id="CHEBI:18420"/>
    </cofactor>
</comment>
<evidence type="ECO:0000256" key="3">
    <source>
        <dbReference type="ARBA" id="ARBA00022679"/>
    </source>
</evidence>
<accession>A0A9D1NM98</accession>
<protein>
    <submittedName>
        <fullName evidence="14">ATP-dependent 6-phosphofructokinase</fullName>
    </submittedName>
</protein>
<evidence type="ECO:0000256" key="12">
    <source>
        <dbReference type="ARBA" id="ARBA00048072"/>
    </source>
</evidence>
<dbReference type="PANTHER" id="PTHR45770">
    <property type="entry name" value="ATP-DEPENDENT 6-PHOSPHOFRUCTOKINASE 1"/>
    <property type="match status" value="1"/>
</dbReference>
<dbReference type="GO" id="GO:0006002">
    <property type="term" value="P:fructose 6-phosphate metabolic process"/>
    <property type="evidence" value="ECO:0007669"/>
    <property type="project" value="InterPro"/>
</dbReference>
<dbReference type="InterPro" id="IPR000023">
    <property type="entry name" value="Phosphofructokinase_dom"/>
</dbReference>
<evidence type="ECO:0000256" key="10">
    <source>
        <dbReference type="ARBA" id="ARBA00038478"/>
    </source>
</evidence>
<keyword evidence="8" id="KW-0460">Magnesium</keyword>
<evidence type="ECO:0000256" key="5">
    <source>
        <dbReference type="ARBA" id="ARBA00022741"/>
    </source>
</evidence>
<keyword evidence="3" id="KW-0808">Transferase</keyword>
<dbReference type="InterPro" id="IPR035966">
    <property type="entry name" value="PKF_sf"/>
</dbReference>
<dbReference type="InterPro" id="IPR050929">
    <property type="entry name" value="PFKA"/>
</dbReference>
<evidence type="ECO:0000256" key="9">
    <source>
        <dbReference type="ARBA" id="ARBA00023152"/>
    </source>
</evidence>
<keyword evidence="4" id="KW-0479">Metal-binding</keyword>
<dbReference type="FunFam" id="3.40.50.450:FF:000002">
    <property type="entry name" value="ATP-dependent 6-phosphofructokinase"/>
    <property type="match status" value="1"/>
</dbReference>
<dbReference type="NCBIfam" id="NF005301">
    <property type="entry name" value="PRK06830.1"/>
    <property type="match status" value="1"/>
</dbReference>
<dbReference type="AlphaFoldDB" id="A0A9D1NM98"/>
<evidence type="ECO:0000256" key="4">
    <source>
        <dbReference type="ARBA" id="ARBA00022723"/>
    </source>
</evidence>
<sequence length="456" mass="49883">MASLFERIFDDPSKFTFITENLGECKVESPVKNTNFVEEDDMYSLLSVRASYVQEFVKKYGSAPKLESAGPHRKIFHDPSATRAAIVTAGGLCPGLNNVIKGLVEVLTFSYGIKTIYGFRYGYAGLIPEFGYEPMLLTPDKVDTIHEWGGTLLGSSRGQQDTTRMVDTLERMGINVLFAIGGDGSLRCARDVSNECRRRGLKISVVGIPKTIDNDLHFVGRTFGFETAVAAAVPAIRSAHSEALGAHYGIGLVKLMGRDSGFIAAYATLANPVVNFCLIPEQPFTVDGEHGLLAALERRFASGKSHAVIVVAEGAGQELMEGEERRDASGNILKKDIGEYLKNRILEHFKARKEDVTVKYIDPSYTIRSCPADASDAVLCYRLARMAAHAAMAGRTNCVVGRLNDDYSLVPIPLATIERRKVELTSNLWSSVLVATGQEYYLNPSDNKSTSTLYVP</sequence>
<dbReference type="Gene3D" id="3.40.50.450">
    <property type="match status" value="1"/>
</dbReference>
<dbReference type="GO" id="GO:0005737">
    <property type="term" value="C:cytoplasm"/>
    <property type="evidence" value="ECO:0007669"/>
    <property type="project" value="UniProtKB-ARBA"/>
</dbReference>
<dbReference type="InterPro" id="IPR012004">
    <property type="entry name" value="PyroP-dep_PFK_TP0108"/>
</dbReference>
<organism evidence="14 15">
    <name type="scientific">Candidatus Spyradenecus faecavium</name>
    <dbReference type="NCBI Taxonomy" id="2840947"/>
    <lineage>
        <taxon>Bacteria</taxon>
        <taxon>Pseudomonadati</taxon>
        <taxon>Lentisphaerota</taxon>
        <taxon>Lentisphaeria</taxon>
        <taxon>Lentisphaerales</taxon>
        <taxon>Lentisphaeraceae</taxon>
        <taxon>Lentisphaeraceae incertae sedis</taxon>
        <taxon>Candidatus Spyradenecus</taxon>
    </lineage>
</organism>
<dbReference type="GO" id="GO:0003872">
    <property type="term" value="F:6-phosphofructokinase activity"/>
    <property type="evidence" value="ECO:0007669"/>
    <property type="project" value="UniProtKB-EC"/>
</dbReference>
<keyword evidence="9" id="KW-0324">Glycolysis</keyword>
<evidence type="ECO:0000256" key="11">
    <source>
        <dbReference type="ARBA" id="ARBA00048070"/>
    </source>
</evidence>
<keyword evidence="5" id="KW-0547">Nucleotide-binding</keyword>
<dbReference type="InterPro" id="IPR022953">
    <property type="entry name" value="ATP_PFK"/>
</dbReference>
<dbReference type="GO" id="GO:0046872">
    <property type="term" value="F:metal ion binding"/>
    <property type="evidence" value="ECO:0007669"/>
    <property type="project" value="UniProtKB-KW"/>
</dbReference>
<evidence type="ECO:0000259" key="13">
    <source>
        <dbReference type="Pfam" id="PF00365"/>
    </source>
</evidence>
<dbReference type="GO" id="GO:0005524">
    <property type="term" value="F:ATP binding"/>
    <property type="evidence" value="ECO:0007669"/>
    <property type="project" value="UniProtKB-KW"/>
</dbReference>
<evidence type="ECO:0000256" key="1">
    <source>
        <dbReference type="ARBA" id="ARBA00001946"/>
    </source>
</evidence>
<dbReference type="EMBL" id="DVOR01000075">
    <property type="protein sequence ID" value="HIV08947.1"/>
    <property type="molecule type" value="Genomic_DNA"/>
</dbReference>
<evidence type="ECO:0000256" key="8">
    <source>
        <dbReference type="ARBA" id="ARBA00022842"/>
    </source>
</evidence>
<dbReference type="GO" id="GO:0047334">
    <property type="term" value="F:diphosphate-fructose-6-phosphate 1-phosphotransferase activity"/>
    <property type="evidence" value="ECO:0007669"/>
    <property type="project" value="UniProtKB-EC"/>
</dbReference>
<comment type="similarity">
    <text evidence="10">Belongs to the phosphofructokinase type A (PFKA) family.</text>
</comment>
<feature type="domain" description="Phosphofructokinase" evidence="13">
    <location>
        <begin position="83"/>
        <end position="389"/>
    </location>
</feature>
<evidence type="ECO:0000313" key="15">
    <source>
        <dbReference type="Proteomes" id="UP000886845"/>
    </source>
</evidence>
<reference evidence="14" key="2">
    <citation type="journal article" date="2021" name="PeerJ">
        <title>Extensive microbial diversity within the chicken gut microbiome revealed by metagenomics and culture.</title>
        <authorList>
            <person name="Gilroy R."/>
            <person name="Ravi A."/>
            <person name="Getino M."/>
            <person name="Pursley I."/>
            <person name="Horton D.L."/>
            <person name="Alikhan N.F."/>
            <person name="Baker D."/>
            <person name="Gharbi K."/>
            <person name="Hall N."/>
            <person name="Watson M."/>
            <person name="Adriaenssens E.M."/>
            <person name="Foster-Nyarko E."/>
            <person name="Jarju S."/>
            <person name="Secka A."/>
            <person name="Antonio M."/>
            <person name="Oren A."/>
            <person name="Chaudhuri R.R."/>
            <person name="La Ragione R."/>
            <person name="Hildebrand F."/>
            <person name="Pallen M.J."/>
        </authorList>
    </citation>
    <scope>NUCLEOTIDE SEQUENCE</scope>
    <source>
        <strain evidence="14">35461</strain>
    </source>
</reference>
<keyword evidence="7" id="KW-0067">ATP-binding</keyword>
<dbReference type="Pfam" id="PF00365">
    <property type="entry name" value="PFK"/>
    <property type="match status" value="1"/>
</dbReference>
<dbReference type="Proteomes" id="UP000886845">
    <property type="component" value="Unassembled WGS sequence"/>
</dbReference>
<evidence type="ECO:0000313" key="14">
    <source>
        <dbReference type="EMBL" id="HIV08947.1"/>
    </source>
</evidence>
<comment type="caution">
    <text evidence="14">The sequence shown here is derived from an EMBL/GenBank/DDBJ whole genome shotgun (WGS) entry which is preliminary data.</text>
</comment>
<name>A0A9D1NM98_9BACT</name>
<evidence type="ECO:0000256" key="7">
    <source>
        <dbReference type="ARBA" id="ARBA00022840"/>
    </source>
</evidence>
<evidence type="ECO:0000256" key="2">
    <source>
        <dbReference type="ARBA" id="ARBA00003138"/>
    </source>
</evidence>
<dbReference type="SUPFAM" id="SSF53784">
    <property type="entry name" value="Phosphofructokinase"/>
    <property type="match status" value="1"/>
</dbReference>
<keyword evidence="6" id="KW-0418">Kinase</keyword>
<gene>
    <name evidence="14" type="ORF">IAC79_02385</name>
</gene>
<proteinExistence type="inferred from homology"/>
<comment type="catalytic activity">
    <reaction evidence="11">
        <text>beta-D-fructose 6-phosphate + ATP = beta-D-fructose 1,6-bisphosphate + ADP + H(+)</text>
        <dbReference type="Rhea" id="RHEA:16109"/>
        <dbReference type="ChEBI" id="CHEBI:15378"/>
        <dbReference type="ChEBI" id="CHEBI:30616"/>
        <dbReference type="ChEBI" id="CHEBI:32966"/>
        <dbReference type="ChEBI" id="CHEBI:57634"/>
        <dbReference type="ChEBI" id="CHEBI:456216"/>
        <dbReference type="EC" id="2.7.1.11"/>
    </reaction>
</comment>